<dbReference type="Proteomes" id="UP000054477">
    <property type="component" value="Unassembled WGS sequence"/>
</dbReference>
<evidence type="ECO:0000259" key="5">
    <source>
        <dbReference type="PROSITE" id="PS51746"/>
    </source>
</evidence>
<keyword evidence="7" id="KW-1185">Reference proteome</keyword>
<dbReference type="PANTHER" id="PTHR13832:SF792">
    <property type="entry name" value="GM14286P"/>
    <property type="match status" value="1"/>
</dbReference>
<dbReference type="PROSITE" id="PS51746">
    <property type="entry name" value="PPM_2"/>
    <property type="match status" value="1"/>
</dbReference>
<dbReference type="OrthoDB" id="420076at2759"/>
<dbReference type="InterPro" id="IPR000222">
    <property type="entry name" value="PP2C_BS"/>
</dbReference>
<dbReference type="HOGENOM" id="CLU_860713_0_0_1"/>
<dbReference type="CDD" id="cd00143">
    <property type="entry name" value="PP2Cc"/>
    <property type="match status" value="1"/>
</dbReference>
<accession>A0A0C9WJX4</accession>
<protein>
    <recommendedName>
        <fullName evidence="5">PPM-type phosphatase domain-containing protein</fullName>
    </recommendedName>
</protein>
<evidence type="ECO:0000256" key="1">
    <source>
        <dbReference type="ARBA" id="ARBA00022723"/>
    </source>
</evidence>
<dbReference type="GO" id="GO:0046872">
    <property type="term" value="F:metal ion binding"/>
    <property type="evidence" value="ECO:0007669"/>
    <property type="project" value="UniProtKB-KW"/>
</dbReference>
<keyword evidence="3 4" id="KW-0904">Protein phosphatase</keyword>
<dbReference type="EMBL" id="KN838755">
    <property type="protein sequence ID" value="KIJ95449.1"/>
    <property type="molecule type" value="Genomic_DNA"/>
</dbReference>
<evidence type="ECO:0000256" key="2">
    <source>
        <dbReference type="ARBA" id="ARBA00022801"/>
    </source>
</evidence>
<evidence type="ECO:0000256" key="4">
    <source>
        <dbReference type="RuleBase" id="RU003465"/>
    </source>
</evidence>
<keyword evidence="2 4" id="KW-0378">Hydrolase</keyword>
<evidence type="ECO:0000256" key="3">
    <source>
        <dbReference type="ARBA" id="ARBA00022912"/>
    </source>
</evidence>
<comment type="similarity">
    <text evidence="4">Belongs to the PP2C family.</text>
</comment>
<dbReference type="SUPFAM" id="SSF81606">
    <property type="entry name" value="PP2C-like"/>
    <property type="match status" value="1"/>
</dbReference>
<dbReference type="Gene3D" id="3.60.40.10">
    <property type="entry name" value="PPM-type phosphatase domain"/>
    <property type="match status" value="1"/>
</dbReference>
<proteinExistence type="inferred from homology"/>
<dbReference type="Pfam" id="PF00481">
    <property type="entry name" value="PP2C"/>
    <property type="match status" value="1"/>
</dbReference>
<keyword evidence="1" id="KW-0479">Metal-binding</keyword>
<dbReference type="STRING" id="1095629.A0A0C9WJX4"/>
<reference evidence="7" key="2">
    <citation type="submission" date="2015-01" db="EMBL/GenBank/DDBJ databases">
        <title>Evolutionary Origins and Diversification of the Mycorrhizal Mutualists.</title>
        <authorList>
            <consortium name="DOE Joint Genome Institute"/>
            <consortium name="Mycorrhizal Genomics Consortium"/>
            <person name="Kohler A."/>
            <person name="Kuo A."/>
            <person name="Nagy L.G."/>
            <person name="Floudas D."/>
            <person name="Copeland A."/>
            <person name="Barry K.W."/>
            <person name="Cichocki N."/>
            <person name="Veneault-Fourrey C."/>
            <person name="LaButti K."/>
            <person name="Lindquist E.A."/>
            <person name="Lipzen A."/>
            <person name="Lundell T."/>
            <person name="Morin E."/>
            <person name="Murat C."/>
            <person name="Riley R."/>
            <person name="Ohm R."/>
            <person name="Sun H."/>
            <person name="Tunlid A."/>
            <person name="Henrissat B."/>
            <person name="Grigoriev I.V."/>
            <person name="Hibbett D.S."/>
            <person name="Martin F."/>
        </authorList>
    </citation>
    <scope>NUCLEOTIDE SEQUENCE [LARGE SCALE GENOMIC DNA]</scope>
    <source>
        <strain evidence="7">LaAM-08-1</strain>
    </source>
</reference>
<dbReference type="SMART" id="SM00331">
    <property type="entry name" value="PP2C_SIG"/>
    <property type="match status" value="1"/>
</dbReference>
<dbReference type="InterPro" id="IPR001932">
    <property type="entry name" value="PPM-type_phosphatase-like_dom"/>
</dbReference>
<reference evidence="6 7" key="1">
    <citation type="submission" date="2014-04" db="EMBL/GenBank/DDBJ databases">
        <authorList>
            <consortium name="DOE Joint Genome Institute"/>
            <person name="Kuo A."/>
            <person name="Kohler A."/>
            <person name="Nagy L.G."/>
            <person name="Floudas D."/>
            <person name="Copeland A."/>
            <person name="Barry K.W."/>
            <person name="Cichocki N."/>
            <person name="Veneault-Fourrey C."/>
            <person name="LaButti K."/>
            <person name="Lindquist E.A."/>
            <person name="Lipzen A."/>
            <person name="Lundell T."/>
            <person name="Morin E."/>
            <person name="Murat C."/>
            <person name="Sun H."/>
            <person name="Tunlid A."/>
            <person name="Henrissat B."/>
            <person name="Grigoriev I.V."/>
            <person name="Hibbett D.S."/>
            <person name="Martin F."/>
            <person name="Nordberg H.P."/>
            <person name="Cantor M.N."/>
            <person name="Hua S.X."/>
        </authorList>
    </citation>
    <scope>NUCLEOTIDE SEQUENCE [LARGE SCALE GENOMIC DNA]</scope>
    <source>
        <strain evidence="6 7">LaAM-08-1</strain>
    </source>
</reference>
<organism evidence="6 7">
    <name type="scientific">Laccaria amethystina LaAM-08-1</name>
    <dbReference type="NCBI Taxonomy" id="1095629"/>
    <lineage>
        <taxon>Eukaryota</taxon>
        <taxon>Fungi</taxon>
        <taxon>Dikarya</taxon>
        <taxon>Basidiomycota</taxon>
        <taxon>Agaricomycotina</taxon>
        <taxon>Agaricomycetes</taxon>
        <taxon>Agaricomycetidae</taxon>
        <taxon>Agaricales</taxon>
        <taxon>Agaricineae</taxon>
        <taxon>Hydnangiaceae</taxon>
        <taxon>Laccaria</taxon>
    </lineage>
</organism>
<feature type="domain" description="PPM-type phosphatase" evidence="5">
    <location>
        <begin position="19"/>
        <end position="323"/>
    </location>
</feature>
<dbReference type="SMART" id="SM00332">
    <property type="entry name" value="PP2Cc"/>
    <property type="match status" value="1"/>
</dbReference>
<dbReference type="PROSITE" id="PS01032">
    <property type="entry name" value="PPM_1"/>
    <property type="match status" value="1"/>
</dbReference>
<dbReference type="InterPro" id="IPR015655">
    <property type="entry name" value="PP2C"/>
</dbReference>
<evidence type="ECO:0000313" key="7">
    <source>
        <dbReference type="Proteomes" id="UP000054477"/>
    </source>
</evidence>
<dbReference type="PANTHER" id="PTHR13832">
    <property type="entry name" value="PROTEIN PHOSPHATASE 2C"/>
    <property type="match status" value="1"/>
</dbReference>
<dbReference type="GO" id="GO:0004722">
    <property type="term" value="F:protein serine/threonine phosphatase activity"/>
    <property type="evidence" value="ECO:0007669"/>
    <property type="project" value="InterPro"/>
</dbReference>
<dbReference type="AlphaFoldDB" id="A0A0C9WJX4"/>
<name>A0A0C9WJX4_9AGAR</name>
<dbReference type="InterPro" id="IPR036457">
    <property type="entry name" value="PPM-type-like_dom_sf"/>
</dbReference>
<sequence length="323" mass="35482">MSNVKELVSSTVEITPNISVDIVQYQPTGRPIEDSFSTTFDQASNRLILGVFDGHGGVATAHHVSTTLPVKLLQHPPSRHSTLFEELDNSMLTAFMNDHSLFRSRSENWVAHAEVIKSGCTALIFDIDLNSMLGSFANAGDCRLVVCNSSKNGVRQTVDLNAKTTSEVERLQHQHPGEDMLIVSGRLFGKVMSTRGFGDGYYKLPRGGLMGNRKHRKYIDILSSIEQKNKFPMNAQYDSYFYGYHTPPYITATPEVGTLPLETGDVVIMASDGLWDLISSDDAANIVLAGAASGETRLATYLLERVIRTQSPGDDVTILVLQL</sequence>
<evidence type="ECO:0000313" key="6">
    <source>
        <dbReference type="EMBL" id="KIJ95449.1"/>
    </source>
</evidence>
<gene>
    <name evidence="6" type="ORF">K443DRAFT_683032</name>
</gene>